<accession>A0AA85IXH7</accession>
<evidence type="ECO:0000256" key="1">
    <source>
        <dbReference type="SAM" id="Phobius"/>
    </source>
</evidence>
<dbReference type="WBParaSite" id="TREG1_126940.1">
    <property type="protein sequence ID" value="TREG1_126940.1"/>
    <property type="gene ID" value="TREG1_126940"/>
</dbReference>
<feature type="transmembrane region" description="Helical" evidence="1">
    <location>
        <begin position="77"/>
        <end position="99"/>
    </location>
</feature>
<sequence>MEFLCRSKLCEKCLNFRTQMFRISNLFSQQIALWSAAINFVCCKMADFNCYFLLGFVIQEDVLTIIAFIYVRRFKLVVMMVLISSSMAFLVTGAVLIYLDTGERKYSELAGGFWNTAIATVALVFVSLLK</sequence>
<reference evidence="3" key="2">
    <citation type="submission" date="2023-11" db="UniProtKB">
        <authorList>
            <consortium name="WormBaseParasite"/>
        </authorList>
    </citation>
    <scope>IDENTIFICATION</scope>
</reference>
<evidence type="ECO:0000313" key="2">
    <source>
        <dbReference type="Proteomes" id="UP000050795"/>
    </source>
</evidence>
<keyword evidence="1" id="KW-0812">Transmembrane</keyword>
<feature type="transmembrane region" description="Helical" evidence="1">
    <location>
        <begin position="50"/>
        <end position="71"/>
    </location>
</feature>
<protein>
    <submittedName>
        <fullName evidence="3">Uncharacterized protein</fullName>
    </submittedName>
</protein>
<reference evidence="2" key="1">
    <citation type="submission" date="2022-06" db="EMBL/GenBank/DDBJ databases">
        <authorList>
            <person name="Berger JAMES D."/>
            <person name="Berger JAMES D."/>
        </authorList>
    </citation>
    <scope>NUCLEOTIDE SEQUENCE [LARGE SCALE GENOMIC DNA]</scope>
</reference>
<feature type="transmembrane region" description="Helical" evidence="1">
    <location>
        <begin position="26"/>
        <end position="43"/>
    </location>
</feature>
<keyword evidence="2" id="KW-1185">Reference proteome</keyword>
<dbReference type="AlphaFoldDB" id="A0AA85IXH7"/>
<evidence type="ECO:0000313" key="3">
    <source>
        <dbReference type="WBParaSite" id="TREG1_126940.1"/>
    </source>
</evidence>
<dbReference type="Proteomes" id="UP000050795">
    <property type="component" value="Unassembled WGS sequence"/>
</dbReference>
<keyword evidence="1" id="KW-1133">Transmembrane helix</keyword>
<organism evidence="2 3">
    <name type="scientific">Trichobilharzia regenti</name>
    <name type="common">Nasal bird schistosome</name>
    <dbReference type="NCBI Taxonomy" id="157069"/>
    <lineage>
        <taxon>Eukaryota</taxon>
        <taxon>Metazoa</taxon>
        <taxon>Spiralia</taxon>
        <taxon>Lophotrochozoa</taxon>
        <taxon>Platyhelminthes</taxon>
        <taxon>Trematoda</taxon>
        <taxon>Digenea</taxon>
        <taxon>Strigeidida</taxon>
        <taxon>Schistosomatoidea</taxon>
        <taxon>Schistosomatidae</taxon>
        <taxon>Trichobilharzia</taxon>
    </lineage>
</organism>
<proteinExistence type="predicted"/>
<feature type="transmembrane region" description="Helical" evidence="1">
    <location>
        <begin position="111"/>
        <end position="129"/>
    </location>
</feature>
<name>A0AA85IXH7_TRIRE</name>
<keyword evidence="1" id="KW-0472">Membrane</keyword>